<dbReference type="SUPFAM" id="SSF56037">
    <property type="entry name" value="PheT/TilS domain"/>
    <property type="match status" value="1"/>
</dbReference>
<sequence>MKFIADKSYWELFPNSKLGVLLLKNMENGESTDEIKLALEEANKEARKYLVKEVLSENPVIAIWREAYKKFKTKKGVRCSIEALLKRVNSGNPVSSINKLVDIYNTASLKYALPCGAEDLDSFVGDLKLTITKGGDKFIPLGSEEEDNTLPNELCYIDNEGAVCRCFNWRDGARTMVKDETKNSFLIMELLDNRLEELNSALDYISENAKKYLNADVEKYILDVENPEITLK</sequence>
<dbReference type="InterPro" id="IPR005146">
    <property type="entry name" value="B3/B4_tRNA-bd"/>
</dbReference>
<dbReference type="Proteomes" id="UP000196759">
    <property type="component" value="Chromosome"/>
</dbReference>
<name>A0A1Z3CK25_FUSNP</name>
<dbReference type="GO" id="GO:0003723">
    <property type="term" value="F:RNA binding"/>
    <property type="evidence" value="ECO:0007669"/>
    <property type="project" value="InterPro"/>
</dbReference>
<dbReference type="PANTHER" id="PTHR39209">
    <property type="match status" value="1"/>
</dbReference>
<reference evidence="2 3" key="1">
    <citation type="submission" date="2017-06" db="EMBL/GenBank/DDBJ databases">
        <title>Draft genome sequence of Fusobacterium nucleatum subsp. polymorphum KCOM 1260 (=ChDC F218).</title>
        <authorList>
            <person name="Kook J.-K."/>
            <person name="Park S.-N."/>
            <person name="Lim Y.K."/>
            <person name="Roh H."/>
        </authorList>
    </citation>
    <scope>NUCLEOTIDE SEQUENCE [LARGE SCALE GENOMIC DNA]</scope>
    <source>
        <strain evidence="3">KCOM 1260 (ChDC F218)</strain>
    </source>
</reference>
<organism evidence="2 3">
    <name type="scientific">Fusobacterium nucleatum subsp. polymorphum</name>
    <name type="common">Fusobacterium polymorphum</name>
    <dbReference type="NCBI Taxonomy" id="76857"/>
    <lineage>
        <taxon>Bacteria</taxon>
        <taxon>Fusobacteriati</taxon>
        <taxon>Fusobacteriota</taxon>
        <taxon>Fusobacteriia</taxon>
        <taxon>Fusobacteriales</taxon>
        <taxon>Fusobacteriaceae</taxon>
        <taxon>Fusobacterium</taxon>
    </lineage>
</organism>
<dbReference type="InterPro" id="IPR020825">
    <property type="entry name" value="Phe-tRNA_synthase-like_B3/B4"/>
</dbReference>
<dbReference type="SMART" id="SM00873">
    <property type="entry name" value="B3_4"/>
    <property type="match status" value="1"/>
</dbReference>
<dbReference type="RefSeq" id="WP_088337713.1">
    <property type="nucleotide sequence ID" value="NZ_CP021934.1"/>
</dbReference>
<evidence type="ECO:0000259" key="1">
    <source>
        <dbReference type="SMART" id="SM00873"/>
    </source>
</evidence>
<dbReference type="PANTHER" id="PTHR39209:SF2">
    <property type="entry name" value="CYTOPLASMIC PROTEIN"/>
    <property type="match status" value="1"/>
</dbReference>
<keyword evidence="3" id="KW-1185">Reference proteome</keyword>
<protein>
    <recommendedName>
        <fullName evidence="1">B3/B4 tRNA-binding domain-containing protein</fullName>
    </recommendedName>
</protein>
<dbReference type="EMBL" id="CP021934">
    <property type="protein sequence ID" value="ASC03640.1"/>
    <property type="molecule type" value="Genomic_DNA"/>
</dbReference>
<dbReference type="Gene3D" id="3.50.40.10">
    <property type="entry name" value="Phenylalanyl-trna Synthetase, Chain B, domain 3"/>
    <property type="match status" value="1"/>
</dbReference>
<dbReference type="GO" id="GO:0004826">
    <property type="term" value="F:phenylalanine-tRNA ligase activity"/>
    <property type="evidence" value="ECO:0007669"/>
    <property type="project" value="InterPro"/>
</dbReference>
<evidence type="ECO:0000313" key="2">
    <source>
        <dbReference type="EMBL" id="ASC03640.1"/>
    </source>
</evidence>
<evidence type="ECO:0000313" key="3">
    <source>
        <dbReference type="Proteomes" id="UP000196759"/>
    </source>
</evidence>
<feature type="domain" description="B3/B4 tRNA-binding" evidence="1">
    <location>
        <begin position="62"/>
        <end position="210"/>
    </location>
</feature>
<dbReference type="AlphaFoldDB" id="A0A1Z3CK25"/>
<proteinExistence type="predicted"/>
<accession>A0A1Z3CK25</accession>
<gene>
    <name evidence="2" type="ORF">CBG50_10430</name>
</gene>
<dbReference type="Pfam" id="PF03483">
    <property type="entry name" value="B3_4"/>
    <property type="match status" value="1"/>
</dbReference>